<protein>
    <submittedName>
        <fullName evidence="4">Hydrolase, NUDIX family</fullName>
    </submittedName>
</protein>
<sequence>MENNIKDMPFKNSERLIESKEIYNGAIISVHQAQMTWDHHQTVQRDIIHHQPAVAILAENSDHQVILVKQYRAAVDAYLFELPAGVIDYVDGQLEAPYAAAKRELEEETAFHTESLRQVMSFYVSPGYLDEMIYLFEAQGVRKVLDPLPKDEDEFIELAFFDREAIASLLDDGQIIDAKTIIGLQYWLNKQEN</sequence>
<proteinExistence type="predicted"/>
<keyword evidence="2 4" id="KW-0378">Hydrolase</keyword>
<dbReference type="PANTHER" id="PTHR11839:SF18">
    <property type="entry name" value="NUDIX HYDROLASE DOMAIN-CONTAINING PROTEIN"/>
    <property type="match status" value="1"/>
</dbReference>
<organism evidence="4 5">
    <name type="scientific">Eremococcus coleocola ACS-139-V-Col8</name>
    <dbReference type="NCBI Taxonomy" id="908337"/>
    <lineage>
        <taxon>Bacteria</taxon>
        <taxon>Bacillati</taxon>
        <taxon>Bacillota</taxon>
        <taxon>Bacilli</taxon>
        <taxon>Lactobacillales</taxon>
        <taxon>Aerococcaceae</taxon>
        <taxon>Eremococcus</taxon>
    </lineage>
</organism>
<dbReference type="GO" id="GO:0016787">
    <property type="term" value="F:hydrolase activity"/>
    <property type="evidence" value="ECO:0007669"/>
    <property type="project" value="UniProtKB-KW"/>
</dbReference>
<dbReference type="AlphaFoldDB" id="E4KP55"/>
<dbReference type="InterPro" id="IPR015797">
    <property type="entry name" value="NUDIX_hydrolase-like_dom_sf"/>
</dbReference>
<dbReference type="STRING" id="908337.HMPREF9257_1341"/>
<dbReference type="OrthoDB" id="9806150at2"/>
<dbReference type="PROSITE" id="PS51462">
    <property type="entry name" value="NUDIX"/>
    <property type="match status" value="1"/>
</dbReference>
<dbReference type="eggNOG" id="COG0494">
    <property type="taxonomic scope" value="Bacteria"/>
</dbReference>
<dbReference type="CDD" id="cd03424">
    <property type="entry name" value="NUDIX_ADPRase_Nudt5_UGPPase_Nudt14"/>
    <property type="match status" value="1"/>
</dbReference>
<dbReference type="SUPFAM" id="SSF55811">
    <property type="entry name" value="Nudix"/>
    <property type="match status" value="1"/>
</dbReference>
<gene>
    <name evidence="4" type="ORF">HMPREF9257_1341</name>
</gene>
<evidence type="ECO:0000256" key="1">
    <source>
        <dbReference type="ARBA" id="ARBA00001946"/>
    </source>
</evidence>
<reference evidence="4 5" key="1">
    <citation type="submission" date="2010-10" db="EMBL/GenBank/DDBJ databases">
        <authorList>
            <person name="Durkin A.S."/>
            <person name="Madupu R."/>
            <person name="Torralba M."/>
            <person name="Gillis M."/>
            <person name="Methe B."/>
            <person name="Sutton G."/>
            <person name="Nelson K.E."/>
        </authorList>
    </citation>
    <scope>NUCLEOTIDE SEQUENCE [LARGE SCALE GENOMIC DNA]</scope>
    <source>
        <strain evidence="4 5">ACS-139-V-Col8</strain>
    </source>
</reference>
<evidence type="ECO:0000256" key="2">
    <source>
        <dbReference type="ARBA" id="ARBA00022801"/>
    </source>
</evidence>
<dbReference type="RefSeq" id="WP_006418292.1">
    <property type="nucleotide sequence ID" value="NZ_AENN01000015.1"/>
</dbReference>
<dbReference type="PANTHER" id="PTHR11839">
    <property type="entry name" value="UDP/ADP-SUGAR PYROPHOSPHATASE"/>
    <property type="match status" value="1"/>
</dbReference>
<dbReference type="GO" id="GO:0005829">
    <property type="term" value="C:cytosol"/>
    <property type="evidence" value="ECO:0007669"/>
    <property type="project" value="TreeGrafter"/>
</dbReference>
<accession>E4KP55</accession>
<evidence type="ECO:0000313" key="4">
    <source>
        <dbReference type="EMBL" id="EFR31089.1"/>
    </source>
</evidence>
<dbReference type="Proteomes" id="UP000005990">
    <property type="component" value="Unassembled WGS sequence"/>
</dbReference>
<dbReference type="GO" id="GO:0006753">
    <property type="term" value="P:nucleoside phosphate metabolic process"/>
    <property type="evidence" value="ECO:0007669"/>
    <property type="project" value="TreeGrafter"/>
</dbReference>
<evidence type="ECO:0000259" key="3">
    <source>
        <dbReference type="PROSITE" id="PS51462"/>
    </source>
</evidence>
<keyword evidence="5" id="KW-1185">Reference proteome</keyword>
<dbReference type="EMBL" id="AENN01000015">
    <property type="protein sequence ID" value="EFR31089.1"/>
    <property type="molecule type" value="Genomic_DNA"/>
</dbReference>
<evidence type="ECO:0000313" key="5">
    <source>
        <dbReference type="Proteomes" id="UP000005990"/>
    </source>
</evidence>
<comment type="cofactor">
    <cofactor evidence="1">
        <name>Mg(2+)</name>
        <dbReference type="ChEBI" id="CHEBI:18420"/>
    </cofactor>
</comment>
<dbReference type="InterPro" id="IPR000086">
    <property type="entry name" value="NUDIX_hydrolase_dom"/>
</dbReference>
<dbReference type="GO" id="GO:0019693">
    <property type="term" value="P:ribose phosphate metabolic process"/>
    <property type="evidence" value="ECO:0007669"/>
    <property type="project" value="TreeGrafter"/>
</dbReference>
<dbReference type="Pfam" id="PF00293">
    <property type="entry name" value="NUDIX"/>
    <property type="match status" value="1"/>
</dbReference>
<comment type="caution">
    <text evidence="4">The sequence shown here is derived from an EMBL/GenBank/DDBJ whole genome shotgun (WGS) entry which is preliminary data.</text>
</comment>
<name>E4KP55_9LACT</name>
<feature type="domain" description="Nudix hydrolase" evidence="3">
    <location>
        <begin position="49"/>
        <end position="183"/>
    </location>
</feature>
<dbReference type="Gene3D" id="3.90.79.10">
    <property type="entry name" value="Nucleoside Triphosphate Pyrophosphohydrolase"/>
    <property type="match status" value="1"/>
</dbReference>